<dbReference type="GO" id="GO:0016020">
    <property type="term" value="C:membrane"/>
    <property type="evidence" value="ECO:0007669"/>
    <property type="project" value="UniProtKB-SubCell"/>
</dbReference>
<keyword evidence="3 6" id="KW-0812">Transmembrane</keyword>
<evidence type="ECO:0000313" key="8">
    <source>
        <dbReference type="Proteomes" id="UP000179588"/>
    </source>
</evidence>
<dbReference type="InterPro" id="IPR023353">
    <property type="entry name" value="LemA-like_dom_sf"/>
</dbReference>
<accession>A0A1S1HQ32</accession>
<dbReference type="PANTHER" id="PTHR34478:SF1">
    <property type="entry name" value="PROTEIN LEMA"/>
    <property type="match status" value="1"/>
</dbReference>
<feature type="transmembrane region" description="Helical" evidence="6">
    <location>
        <begin position="154"/>
        <end position="174"/>
    </location>
</feature>
<sequence>MGLIVFWIIILLCCYMLIRYLVGTYNSLVFLKNNCYKAFANIDVLLKKRFDLLPAIVQIADQAMTHEKFLINMLVKSRDTYISTSDLDTKINTVNQTAAYFQKAIIIAENYPHLISKNTLLELQSQTKRIEDQIADRREFFNQTVTLYNTGIQLFPNVIFAFLFGFKMISLLYAQQEPKQ</sequence>
<comment type="caution">
    <text evidence="7">The sequence shown here is derived from an EMBL/GenBank/DDBJ whole genome shotgun (WGS) entry which is preliminary data.</text>
</comment>
<dbReference type="RefSeq" id="WP_070927919.1">
    <property type="nucleotide sequence ID" value="NZ_CANMXG010000001.1"/>
</dbReference>
<dbReference type="PANTHER" id="PTHR34478">
    <property type="entry name" value="PROTEIN LEMA"/>
    <property type="match status" value="1"/>
</dbReference>
<comment type="similarity">
    <text evidence="2">Belongs to the LemA family.</text>
</comment>
<evidence type="ECO:0000313" key="7">
    <source>
        <dbReference type="EMBL" id="OHT24147.1"/>
    </source>
</evidence>
<gene>
    <name evidence="7" type="ORF">A3Q29_19405</name>
</gene>
<dbReference type="AlphaFoldDB" id="A0A1S1HQ32"/>
<evidence type="ECO:0000256" key="4">
    <source>
        <dbReference type="ARBA" id="ARBA00022989"/>
    </source>
</evidence>
<organism evidence="7 8">
    <name type="scientific">Providencia stuartii</name>
    <dbReference type="NCBI Taxonomy" id="588"/>
    <lineage>
        <taxon>Bacteria</taxon>
        <taxon>Pseudomonadati</taxon>
        <taxon>Pseudomonadota</taxon>
        <taxon>Gammaproteobacteria</taxon>
        <taxon>Enterobacterales</taxon>
        <taxon>Morganellaceae</taxon>
        <taxon>Providencia</taxon>
    </lineage>
</organism>
<keyword evidence="4 6" id="KW-1133">Transmembrane helix</keyword>
<dbReference type="OrthoDB" id="9804152at2"/>
<name>A0A1S1HQ32_PROST</name>
<reference evidence="7 8" key="1">
    <citation type="submission" date="2016-03" db="EMBL/GenBank/DDBJ databases">
        <title>Genome sequence of Providencia stuartii strain, isolated from the salivary glands of larval Lucilia sericata.</title>
        <authorList>
            <person name="Yuan Y."/>
            <person name="Zhang Y."/>
            <person name="Fu S."/>
            <person name="Crippen T.L."/>
            <person name="Visi D."/>
            <person name="Benbow M.E."/>
            <person name="Allen M."/>
            <person name="Tomberlin J.K."/>
            <person name="Sze S.-H."/>
            <person name="Tarone A.M."/>
        </authorList>
    </citation>
    <scope>NUCLEOTIDE SEQUENCE [LARGE SCALE GENOMIC DNA]</scope>
    <source>
        <strain evidence="7 8">Crippen</strain>
    </source>
</reference>
<dbReference type="InterPro" id="IPR007156">
    <property type="entry name" value="MamQ_LemA"/>
</dbReference>
<dbReference type="Pfam" id="PF04011">
    <property type="entry name" value="LemA"/>
    <property type="match status" value="1"/>
</dbReference>
<evidence type="ECO:0000256" key="5">
    <source>
        <dbReference type="ARBA" id="ARBA00023136"/>
    </source>
</evidence>
<dbReference type="Proteomes" id="UP000179588">
    <property type="component" value="Unassembled WGS sequence"/>
</dbReference>
<evidence type="ECO:0000256" key="2">
    <source>
        <dbReference type="ARBA" id="ARBA00008854"/>
    </source>
</evidence>
<dbReference type="Gene3D" id="1.20.1440.20">
    <property type="entry name" value="LemA-like domain"/>
    <property type="match status" value="1"/>
</dbReference>
<proteinExistence type="inferred from homology"/>
<keyword evidence="5 6" id="KW-0472">Membrane</keyword>
<protein>
    <submittedName>
        <fullName evidence="7">LemA family protein</fullName>
    </submittedName>
</protein>
<keyword evidence="8" id="KW-1185">Reference proteome</keyword>
<comment type="subcellular location">
    <subcellularLocation>
        <location evidence="1">Membrane</location>
        <topology evidence="1">Single-pass membrane protein</topology>
    </subcellularLocation>
</comment>
<evidence type="ECO:0000256" key="3">
    <source>
        <dbReference type="ARBA" id="ARBA00022692"/>
    </source>
</evidence>
<evidence type="ECO:0000256" key="6">
    <source>
        <dbReference type="SAM" id="Phobius"/>
    </source>
</evidence>
<dbReference type="EMBL" id="LVIE01000167">
    <property type="protein sequence ID" value="OHT24147.1"/>
    <property type="molecule type" value="Genomic_DNA"/>
</dbReference>
<evidence type="ECO:0000256" key="1">
    <source>
        <dbReference type="ARBA" id="ARBA00004167"/>
    </source>
</evidence>
<dbReference type="SUPFAM" id="SSF140478">
    <property type="entry name" value="LemA-like"/>
    <property type="match status" value="1"/>
</dbReference>